<feature type="region of interest" description="Disordered" evidence="11">
    <location>
        <begin position="138"/>
        <end position="283"/>
    </location>
</feature>
<feature type="region of interest" description="Disordered" evidence="11">
    <location>
        <begin position="520"/>
        <end position="540"/>
    </location>
</feature>
<evidence type="ECO:0000256" key="6">
    <source>
        <dbReference type="ARBA" id="ARBA00023212"/>
    </source>
</evidence>
<dbReference type="InterPro" id="IPR018799">
    <property type="entry name" value="TRAF3IP1"/>
</dbReference>
<evidence type="ECO:0000256" key="9">
    <source>
        <dbReference type="ARBA" id="ARBA00070492"/>
    </source>
</evidence>
<keyword evidence="3" id="KW-0963">Cytoplasm</keyword>
<dbReference type="KEGG" id="dpte:113799460"/>
<evidence type="ECO:0000313" key="14">
    <source>
        <dbReference type="Proteomes" id="UP000515146"/>
    </source>
</evidence>
<dbReference type="GO" id="GO:0070507">
    <property type="term" value="P:regulation of microtubule cytoskeleton organization"/>
    <property type="evidence" value="ECO:0007669"/>
    <property type="project" value="TreeGrafter"/>
</dbReference>
<feature type="domain" description="TRAF3-interacting protein 1 N-terminal" evidence="12">
    <location>
        <begin position="11"/>
        <end position="121"/>
    </location>
</feature>
<organism evidence="14 15">
    <name type="scientific">Dermatophagoides pteronyssinus</name>
    <name type="common">European house dust mite</name>
    <dbReference type="NCBI Taxonomy" id="6956"/>
    <lineage>
        <taxon>Eukaryota</taxon>
        <taxon>Metazoa</taxon>
        <taxon>Ecdysozoa</taxon>
        <taxon>Arthropoda</taxon>
        <taxon>Chelicerata</taxon>
        <taxon>Arachnida</taxon>
        <taxon>Acari</taxon>
        <taxon>Acariformes</taxon>
        <taxon>Sarcoptiformes</taxon>
        <taxon>Astigmata</taxon>
        <taxon>Psoroptidia</taxon>
        <taxon>Analgoidea</taxon>
        <taxon>Pyroglyphidae</taxon>
        <taxon>Dermatophagoidinae</taxon>
        <taxon>Dermatophagoides</taxon>
    </lineage>
</organism>
<keyword evidence="5 10" id="KW-0175">Coiled coil</keyword>
<evidence type="ECO:0000256" key="10">
    <source>
        <dbReference type="SAM" id="Coils"/>
    </source>
</evidence>
<gene>
    <name evidence="15" type="primary">LOC113799460</name>
</gene>
<evidence type="ECO:0000256" key="4">
    <source>
        <dbReference type="ARBA" id="ARBA00022794"/>
    </source>
</evidence>
<dbReference type="GO" id="GO:0060271">
    <property type="term" value="P:cilium assembly"/>
    <property type="evidence" value="ECO:0007669"/>
    <property type="project" value="TreeGrafter"/>
</dbReference>
<keyword evidence="7" id="KW-0966">Cell projection</keyword>
<proteinExistence type="inferred from homology"/>
<dbReference type="GO" id="GO:0048731">
    <property type="term" value="P:system development"/>
    <property type="evidence" value="ECO:0007669"/>
    <property type="project" value="UniProtKB-ARBA"/>
</dbReference>
<evidence type="ECO:0000313" key="15">
    <source>
        <dbReference type="RefSeq" id="XP_027205884.1"/>
    </source>
</evidence>
<comment type="similarity">
    <text evidence="8">Belongs to the TRAF3IP1 family.</text>
</comment>
<dbReference type="FunFam" id="1.10.418.50:FF:000001">
    <property type="entry name" value="TRAF3-interacting protein 1 isoform X1"/>
    <property type="match status" value="1"/>
</dbReference>
<dbReference type="InParanoid" id="A0A6P6YLP2"/>
<keyword evidence="14" id="KW-1185">Reference proteome</keyword>
<feature type="compositionally biased region" description="Polar residues" evidence="11">
    <location>
        <begin position="344"/>
        <end position="358"/>
    </location>
</feature>
<feature type="compositionally biased region" description="Polar residues" evidence="11">
    <location>
        <begin position="428"/>
        <end position="440"/>
    </location>
</feature>
<feature type="compositionally biased region" description="Low complexity" evidence="11">
    <location>
        <begin position="520"/>
        <end position="530"/>
    </location>
</feature>
<evidence type="ECO:0000256" key="8">
    <source>
        <dbReference type="ARBA" id="ARBA00043971"/>
    </source>
</evidence>
<dbReference type="GO" id="GO:0048513">
    <property type="term" value="P:animal organ development"/>
    <property type="evidence" value="ECO:0007669"/>
    <property type="project" value="UniProtKB-ARBA"/>
</dbReference>
<sequence>MSQEKINQRLIKSNIDQLSKIVKRPAVTEKILSRPPFRFIFDLTTMIIKTTGYLRGLYSEEEFNFDNVNVNKETKMAFLDKLIDVIGFINGKPIDCKSAKIVAGVEVEKTNKLLNEFAKCVLDKKPFLESVEKVRKGPKNKIDKVDNNKEKTTKAVMADKQSDGEIKSKNTKTKSTKQTTKATVADKVKQTNQQEIKKSTSVKSSDSSKNEIDKSNIKEEDNIDEMNTSKVDDVKEENSEELTIDSGLDIDTINYNSNRRPSTTTKTDIQNRDEKKVQEKDDHSVIETTPAVQDDLDDALEQQLSSLDNGNQLIKNGKQIMDEDLPIIINDNQMNKNGSEKNSNKTFESMENNRSKQSIPPVDNDFHLKSNESLSNKAINNNNDDDDDDKNKQIQSNRPKNHREKSSTILRKDLKNDVNETMMIKSMVDNNNRIKSSASTSIRSARPKSSRPAPPRVMTASRSRLSQLMENRTEQFGTETTTTINSNIWIPETVDDEMDEFLISSQKLQDSFLTSDSNNLDQITDNNNNDVNQTEESKSKGHLVQQLMATKTELEGQIKDSNHLDSNNSNKQPMINDTNQLKNQIQSLCQSIGTLTKAMNYLHEDVEPMLDELTKWKTEYETNNKIIMKIRSEMNNDLEPLRKELEQIERQCDDFSEQIRITKSNVFRNEQIITKLINSV</sequence>
<feature type="compositionally biased region" description="Basic and acidic residues" evidence="11">
    <location>
        <begin position="138"/>
        <end position="153"/>
    </location>
</feature>
<dbReference type="Pfam" id="PF17749">
    <property type="entry name" value="MIP-T3_C"/>
    <property type="match status" value="1"/>
</dbReference>
<dbReference type="Gene3D" id="1.10.418.50">
    <property type="entry name" value="Microtubule-binding protein MIP-T3"/>
    <property type="match status" value="1"/>
</dbReference>
<dbReference type="GO" id="GO:0008017">
    <property type="term" value="F:microtubule binding"/>
    <property type="evidence" value="ECO:0007669"/>
    <property type="project" value="InterPro"/>
</dbReference>
<feature type="compositionally biased region" description="Polar residues" evidence="11">
    <location>
        <begin position="253"/>
        <end position="268"/>
    </location>
</feature>
<dbReference type="FunCoup" id="A0A6P6YLP2">
    <property type="interactions" value="30"/>
</dbReference>
<evidence type="ECO:0000256" key="7">
    <source>
        <dbReference type="ARBA" id="ARBA00023273"/>
    </source>
</evidence>
<keyword evidence="6" id="KW-0206">Cytoskeleton</keyword>
<feature type="compositionally biased region" description="Basic and acidic residues" evidence="11">
    <location>
        <begin position="404"/>
        <end position="416"/>
    </location>
</feature>
<dbReference type="InterPro" id="IPR041476">
    <property type="entry name" value="TRAF3IP1_C"/>
</dbReference>
<dbReference type="OMA" id="FRFLMDV"/>
<dbReference type="GO" id="GO:0036064">
    <property type="term" value="C:ciliary basal body"/>
    <property type="evidence" value="ECO:0007669"/>
    <property type="project" value="TreeGrafter"/>
</dbReference>
<dbReference type="Pfam" id="PF10243">
    <property type="entry name" value="MIP-T3"/>
    <property type="match status" value="1"/>
</dbReference>
<keyword evidence="4" id="KW-0970">Cilium biogenesis/degradation</keyword>
<feature type="region of interest" description="Disordered" evidence="11">
    <location>
        <begin position="428"/>
        <end position="460"/>
    </location>
</feature>
<reference evidence="15" key="1">
    <citation type="submission" date="2025-08" db="UniProtKB">
        <authorList>
            <consortium name="RefSeq"/>
        </authorList>
    </citation>
    <scope>IDENTIFICATION</scope>
    <source>
        <strain evidence="15">Airmid</strain>
    </source>
</reference>
<dbReference type="OrthoDB" id="10258914at2759"/>
<evidence type="ECO:0000259" key="13">
    <source>
        <dbReference type="Pfam" id="PF17749"/>
    </source>
</evidence>
<feature type="compositionally biased region" description="Basic and acidic residues" evidence="11">
    <location>
        <begin position="269"/>
        <end position="283"/>
    </location>
</feature>
<dbReference type="Proteomes" id="UP000515146">
    <property type="component" value="Unplaced"/>
</dbReference>
<evidence type="ECO:0000259" key="12">
    <source>
        <dbReference type="Pfam" id="PF10243"/>
    </source>
</evidence>
<name>A0A6P6YLP2_DERPT</name>
<evidence type="ECO:0000256" key="11">
    <source>
        <dbReference type="SAM" id="MobiDB-lite"/>
    </source>
</evidence>
<evidence type="ECO:0000256" key="3">
    <source>
        <dbReference type="ARBA" id="ARBA00022490"/>
    </source>
</evidence>
<feature type="domain" description="TRAF3-interacting protein 1 C-terminal" evidence="13">
    <location>
        <begin position="536"/>
        <end position="680"/>
    </location>
</feature>
<dbReference type="GO" id="GO:0042073">
    <property type="term" value="P:intraciliary transport"/>
    <property type="evidence" value="ECO:0007669"/>
    <property type="project" value="TreeGrafter"/>
</dbReference>
<dbReference type="InterPro" id="IPR040468">
    <property type="entry name" value="TRAF3IP1_N"/>
</dbReference>
<protein>
    <recommendedName>
        <fullName evidence="9">TRAF3-interacting protein 1</fullName>
    </recommendedName>
</protein>
<feature type="coiled-coil region" evidence="10">
    <location>
        <begin position="631"/>
        <end position="665"/>
    </location>
</feature>
<dbReference type="AlphaFoldDB" id="A0A6P6YLP2"/>
<evidence type="ECO:0000256" key="2">
    <source>
        <dbReference type="ARBA" id="ARBA00004430"/>
    </source>
</evidence>
<dbReference type="GO" id="GO:0005930">
    <property type="term" value="C:axoneme"/>
    <property type="evidence" value="ECO:0007669"/>
    <property type="project" value="UniProtKB-SubCell"/>
</dbReference>
<dbReference type="PANTHER" id="PTHR31363">
    <property type="entry name" value="TRAF3-INTERACTING PROTEIN 1"/>
    <property type="match status" value="1"/>
</dbReference>
<dbReference type="InterPro" id="IPR042576">
    <property type="entry name" value="TRAF3IP1_N_sf"/>
</dbReference>
<dbReference type="RefSeq" id="XP_027205884.1">
    <property type="nucleotide sequence ID" value="XM_027350083.1"/>
</dbReference>
<feature type="region of interest" description="Disordered" evidence="11">
    <location>
        <begin position="331"/>
        <end position="416"/>
    </location>
</feature>
<evidence type="ECO:0000256" key="1">
    <source>
        <dbReference type="ARBA" id="ARBA00004120"/>
    </source>
</evidence>
<accession>A0A6P6YLP2</accession>
<feature type="compositionally biased region" description="Basic and acidic residues" evidence="11">
    <location>
        <begin position="206"/>
        <end position="220"/>
    </location>
</feature>
<comment type="subcellular location">
    <subcellularLocation>
        <location evidence="2">Cytoplasm</location>
        <location evidence="2">Cytoskeleton</location>
        <location evidence="2">Cilium axoneme</location>
    </subcellularLocation>
    <subcellularLocation>
        <location evidence="1">Cytoplasm</location>
        <location evidence="1">Cytoskeleton</location>
        <location evidence="1">Cilium basal body</location>
    </subcellularLocation>
</comment>
<dbReference type="GO" id="GO:0030992">
    <property type="term" value="C:intraciliary transport particle B"/>
    <property type="evidence" value="ECO:0007669"/>
    <property type="project" value="TreeGrafter"/>
</dbReference>
<evidence type="ECO:0000256" key="5">
    <source>
        <dbReference type="ARBA" id="ARBA00023054"/>
    </source>
</evidence>
<dbReference type="PANTHER" id="PTHR31363:SF0">
    <property type="entry name" value="TRAF3-INTERACTING PROTEIN 1"/>
    <property type="match status" value="1"/>
</dbReference>